<proteinExistence type="inferred from homology"/>
<feature type="domain" description="Glycosyl hydrolase family 32 C-terminal" evidence="6">
    <location>
        <begin position="322"/>
        <end position="515"/>
    </location>
</feature>
<dbReference type="PANTHER" id="PTHR31953">
    <property type="entry name" value="BETA-FRUCTOFURANOSIDASE, INSOLUBLE ISOENZYME CWINV1-RELATED"/>
    <property type="match status" value="1"/>
</dbReference>
<dbReference type="FunFam" id="2.60.120.560:FF:000002">
    <property type="entry name" value="Beta-fructofuranosidase, insoluble isoenzyme CWINV1"/>
    <property type="match status" value="1"/>
</dbReference>
<accession>A0A2P5C5P6</accession>
<dbReference type="Gene3D" id="2.115.10.20">
    <property type="entry name" value="Glycosyl hydrolase domain, family 43"/>
    <property type="match status" value="1"/>
</dbReference>
<feature type="non-terminal residue" evidence="7">
    <location>
        <position position="1"/>
    </location>
</feature>
<dbReference type="InterPro" id="IPR013189">
    <property type="entry name" value="Glyco_hydro_32_C"/>
</dbReference>
<comment type="caution">
    <text evidence="7">The sequence shown here is derived from an EMBL/GenBank/DDBJ whole genome shotgun (WGS) entry which is preliminary data.</text>
</comment>
<dbReference type="GO" id="GO:0004553">
    <property type="term" value="F:hydrolase activity, hydrolyzing O-glycosyl compounds"/>
    <property type="evidence" value="ECO:0007669"/>
    <property type="project" value="InterPro"/>
</dbReference>
<evidence type="ECO:0000256" key="2">
    <source>
        <dbReference type="ARBA" id="ARBA00022801"/>
    </source>
</evidence>
<sequence>PGDDPTYSDPNGPTYYKGVYHLFYQYNPYGPLWGNITWAHSISYDLINWVHLDIAMNPTDPDFDINGCWSGSITFLPGHIPAILYTGIDSQNRQVQNLALPKNFSDPFLIEWTKSPHNPLMTPVNGIDPTLFRDPTTAWRGPDGIWRVIVGAKIDGNGLAILYKSRDFVNWTRSETPLHSSKKDIMWECPDFFPVGINGSDGDNSYWVQDQYEKKHVLKVSMFKISRDYYILGKYSPETEELKVETDFFEEGSDLRLDYGKFYASKSFYDAEKQRRVVWGWVNESDSDSDAERKGWSGLQSFPRSVFLSKSGKQLVQWPIKEIEKLRSETVNLQNKELNGGSVLKISGVTASQADVEVSFEVPEIQEAEPLDPAWADPQMLCDKKIAVVRGKVGPFGLLVLASDDLTEQTAIFFRIFKTSAKYIVLMCSDQSRSSLRNGLDKTTYGAFLDLDPSQEKITLRSLIDHSIVESFGGEGRSCITARVYPVLAINKNAHLYAFNNGTNSVKIAKLNAWSMKNAQIVSWRGEENQ</sequence>
<protein>
    <submittedName>
        <fullName evidence="7">Glycoside hydrolase</fullName>
    </submittedName>
</protein>
<evidence type="ECO:0000256" key="3">
    <source>
        <dbReference type="ARBA" id="ARBA00023295"/>
    </source>
</evidence>
<dbReference type="InterPro" id="IPR050551">
    <property type="entry name" value="Fructan_Metab_Enzymes"/>
</dbReference>
<dbReference type="InterPro" id="IPR023296">
    <property type="entry name" value="Glyco_hydro_beta-prop_sf"/>
</dbReference>
<evidence type="ECO:0000259" key="5">
    <source>
        <dbReference type="Pfam" id="PF00251"/>
    </source>
</evidence>
<evidence type="ECO:0000313" key="8">
    <source>
        <dbReference type="Proteomes" id="UP000237105"/>
    </source>
</evidence>
<evidence type="ECO:0000256" key="1">
    <source>
        <dbReference type="ARBA" id="ARBA00009902"/>
    </source>
</evidence>
<comment type="similarity">
    <text evidence="1 4">Belongs to the glycosyl hydrolase 32 family.</text>
</comment>
<gene>
    <name evidence="7" type="ORF">PanWU01x14_182070</name>
</gene>
<feature type="domain" description="Glycosyl hydrolase family 32 N-terminal" evidence="5">
    <location>
        <begin position="8"/>
        <end position="319"/>
    </location>
</feature>
<dbReference type="SUPFAM" id="SSF75005">
    <property type="entry name" value="Arabinanase/levansucrase/invertase"/>
    <property type="match status" value="1"/>
</dbReference>
<dbReference type="EMBL" id="JXTB01000172">
    <property type="protein sequence ID" value="PON56376.1"/>
    <property type="molecule type" value="Genomic_DNA"/>
</dbReference>
<dbReference type="SMART" id="SM00640">
    <property type="entry name" value="Glyco_32"/>
    <property type="match status" value="1"/>
</dbReference>
<organism evidence="7 8">
    <name type="scientific">Parasponia andersonii</name>
    <name type="common">Sponia andersonii</name>
    <dbReference type="NCBI Taxonomy" id="3476"/>
    <lineage>
        <taxon>Eukaryota</taxon>
        <taxon>Viridiplantae</taxon>
        <taxon>Streptophyta</taxon>
        <taxon>Embryophyta</taxon>
        <taxon>Tracheophyta</taxon>
        <taxon>Spermatophyta</taxon>
        <taxon>Magnoliopsida</taxon>
        <taxon>eudicotyledons</taxon>
        <taxon>Gunneridae</taxon>
        <taxon>Pentapetalae</taxon>
        <taxon>rosids</taxon>
        <taxon>fabids</taxon>
        <taxon>Rosales</taxon>
        <taxon>Cannabaceae</taxon>
        <taxon>Parasponia</taxon>
    </lineage>
</organism>
<dbReference type="Pfam" id="PF08244">
    <property type="entry name" value="Glyco_hydro_32C"/>
    <property type="match status" value="1"/>
</dbReference>
<dbReference type="InterPro" id="IPR001362">
    <property type="entry name" value="Glyco_hydro_32"/>
</dbReference>
<keyword evidence="8" id="KW-1185">Reference proteome</keyword>
<dbReference type="CDD" id="cd18624">
    <property type="entry name" value="GH32_Fruct1-like"/>
    <property type="match status" value="1"/>
</dbReference>
<dbReference type="AlphaFoldDB" id="A0A2P5C5P6"/>
<dbReference type="InterPro" id="IPR013148">
    <property type="entry name" value="Glyco_hydro_32_N"/>
</dbReference>
<name>A0A2P5C5P6_PARAD</name>
<reference evidence="8" key="1">
    <citation type="submission" date="2016-06" db="EMBL/GenBank/DDBJ databases">
        <title>Parallel loss of symbiosis genes in relatives of nitrogen-fixing non-legume Parasponia.</title>
        <authorList>
            <person name="Van Velzen R."/>
            <person name="Holmer R."/>
            <person name="Bu F."/>
            <person name="Rutten L."/>
            <person name="Van Zeijl A."/>
            <person name="Liu W."/>
            <person name="Santuari L."/>
            <person name="Cao Q."/>
            <person name="Sharma T."/>
            <person name="Shen D."/>
            <person name="Roswanjaya Y."/>
            <person name="Wardhani T."/>
            <person name="Kalhor M.S."/>
            <person name="Jansen J."/>
            <person name="Van den Hoogen J."/>
            <person name="Gungor B."/>
            <person name="Hartog M."/>
            <person name="Hontelez J."/>
            <person name="Verver J."/>
            <person name="Yang W.-C."/>
            <person name="Schijlen E."/>
            <person name="Repin R."/>
            <person name="Schilthuizen M."/>
            <person name="Schranz E."/>
            <person name="Heidstra R."/>
            <person name="Miyata K."/>
            <person name="Fedorova E."/>
            <person name="Kohlen W."/>
            <person name="Bisseling T."/>
            <person name="Smit S."/>
            <person name="Geurts R."/>
        </authorList>
    </citation>
    <scope>NUCLEOTIDE SEQUENCE [LARGE SCALE GENOMIC DNA]</scope>
    <source>
        <strain evidence="8">cv. WU1-14</strain>
    </source>
</reference>
<dbReference type="OrthoDB" id="202537at2759"/>
<evidence type="ECO:0000259" key="6">
    <source>
        <dbReference type="Pfam" id="PF08244"/>
    </source>
</evidence>
<evidence type="ECO:0000256" key="4">
    <source>
        <dbReference type="RuleBase" id="RU362110"/>
    </source>
</evidence>
<dbReference type="Pfam" id="PF00251">
    <property type="entry name" value="Glyco_hydro_32N"/>
    <property type="match status" value="1"/>
</dbReference>
<dbReference type="SUPFAM" id="SSF49899">
    <property type="entry name" value="Concanavalin A-like lectins/glucanases"/>
    <property type="match status" value="1"/>
</dbReference>
<dbReference type="InterPro" id="IPR013320">
    <property type="entry name" value="ConA-like_dom_sf"/>
</dbReference>
<dbReference type="Proteomes" id="UP000237105">
    <property type="component" value="Unassembled WGS sequence"/>
</dbReference>
<keyword evidence="2 4" id="KW-0378">Hydrolase</keyword>
<dbReference type="Gene3D" id="2.60.120.560">
    <property type="entry name" value="Exo-inulinase, domain 1"/>
    <property type="match status" value="1"/>
</dbReference>
<dbReference type="GO" id="GO:0005975">
    <property type="term" value="P:carbohydrate metabolic process"/>
    <property type="evidence" value="ECO:0007669"/>
    <property type="project" value="InterPro"/>
</dbReference>
<dbReference type="STRING" id="3476.A0A2P5C5P6"/>
<evidence type="ECO:0000313" key="7">
    <source>
        <dbReference type="EMBL" id="PON56376.1"/>
    </source>
</evidence>
<keyword evidence="3 4" id="KW-0326">Glycosidase</keyword>